<keyword evidence="1" id="KW-0805">Transcription regulation</keyword>
<protein>
    <submittedName>
        <fullName evidence="5">Anaerobic regulatory protein</fullName>
    </submittedName>
</protein>
<dbReference type="InterPro" id="IPR036390">
    <property type="entry name" value="WH_DNA-bd_sf"/>
</dbReference>
<evidence type="ECO:0000256" key="3">
    <source>
        <dbReference type="ARBA" id="ARBA00023163"/>
    </source>
</evidence>
<accession>A0A245ZR30</accession>
<feature type="domain" description="HTH crp-type" evidence="4">
    <location>
        <begin position="151"/>
        <end position="225"/>
    </location>
</feature>
<dbReference type="EMBL" id="NBBJ01000001">
    <property type="protein sequence ID" value="OWK32197.1"/>
    <property type="molecule type" value="Genomic_DNA"/>
</dbReference>
<dbReference type="Gene3D" id="1.10.10.10">
    <property type="entry name" value="Winged helix-like DNA-binding domain superfamily/Winged helix DNA-binding domain"/>
    <property type="match status" value="1"/>
</dbReference>
<organism evidence="5 6">
    <name type="scientific">Sphingomonas mucosissima</name>
    <dbReference type="NCBI Taxonomy" id="370959"/>
    <lineage>
        <taxon>Bacteria</taxon>
        <taxon>Pseudomonadati</taxon>
        <taxon>Pseudomonadota</taxon>
        <taxon>Alphaproteobacteria</taxon>
        <taxon>Sphingomonadales</taxon>
        <taxon>Sphingomonadaceae</taxon>
        <taxon>Sphingomonas</taxon>
    </lineage>
</organism>
<comment type="caution">
    <text evidence="5">The sequence shown here is derived from an EMBL/GenBank/DDBJ whole genome shotgun (WGS) entry which is preliminary data.</text>
</comment>
<evidence type="ECO:0000259" key="4">
    <source>
        <dbReference type="PROSITE" id="PS51063"/>
    </source>
</evidence>
<dbReference type="InterPro" id="IPR014710">
    <property type="entry name" value="RmlC-like_jellyroll"/>
</dbReference>
<evidence type="ECO:0000256" key="2">
    <source>
        <dbReference type="ARBA" id="ARBA00023125"/>
    </source>
</evidence>
<keyword evidence="3" id="KW-0804">Transcription</keyword>
<dbReference type="SUPFAM" id="SSF51206">
    <property type="entry name" value="cAMP-binding domain-like"/>
    <property type="match status" value="1"/>
</dbReference>
<dbReference type="InterPro" id="IPR012318">
    <property type="entry name" value="HTH_CRP"/>
</dbReference>
<dbReference type="Pfam" id="PF13545">
    <property type="entry name" value="HTH_Crp_2"/>
    <property type="match status" value="1"/>
</dbReference>
<gene>
    <name evidence="5" type="primary">fnr</name>
    <name evidence="5" type="ORF">SPMU_05180</name>
</gene>
<dbReference type="Gene3D" id="2.60.120.10">
    <property type="entry name" value="Jelly Rolls"/>
    <property type="match status" value="1"/>
</dbReference>
<dbReference type="AlphaFoldDB" id="A0A245ZR30"/>
<dbReference type="GO" id="GO:0003677">
    <property type="term" value="F:DNA binding"/>
    <property type="evidence" value="ECO:0007669"/>
    <property type="project" value="UniProtKB-KW"/>
</dbReference>
<sequence length="255" mass="28623">MFQRQFNLHPFLERLTSRSRLSEGEKQAILDLPAHASQVAPNIDFVRLDHTTDHACIVVQGLVGRFEQTFDGNRQITALHLPGDAADLHSVVQPKARSALHTLTTTTILRVPHAALRSVAANHPAVAEAFWRDCVIDAAILSQWVVNVGRRDARGRVAHLVCEMAVRYKAVRPEQEFFFDFPVTQAQIGDMMGLTPVHINRVLKALREEELLTLSKSRVHVMNWTGLKYAGEFTAEYLQADTGPEESLRLVAPHR</sequence>
<dbReference type="GO" id="GO:0006355">
    <property type="term" value="P:regulation of DNA-templated transcription"/>
    <property type="evidence" value="ECO:0007669"/>
    <property type="project" value="InterPro"/>
</dbReference>
<keyword evidence="2" id="KW-0238">DNA-binding</keyword>
<dbReference type="PROSITE" id="PS51063">
    <property type="entry name" value="HTH_CRP_2"/>
    <property type="match status" value="1"/>
</dbReference>
<evidence type="ECO:0000313" key="6">
    <source>
        <dbReference type="Proteomes" id="UP000197783"/>
    </source>
</evidence>
<dbReference type="InterPro" id="IPR036388">
    <property type="entry name" value="WH-like_DNA-bd_sf"/>
</dbReference>
<dbReference type="Proteomes" id="UP000197783">
    <property type="component" value="Unassembled WGS sequence"/>
</dbReference>
<reference evidence="5 6" key="1">
    <citation type="submission" date="2017-03" db="EMBL/GenBank/DDBJ databases">
        <title>Genome sequence of Sphingomonas mucosissima DSM 17494.</title>
        <authorList>
            <person name="Poehlein A."/>
            <person name="Wuebbeler J.H."/>
            <person name="Steinbuechel A."/>
            <person name="Daniel R."/>
        </authorList>
    </citation>
    <scope>NUCLEOTIDE SEQUENCE [LARGE SCALE GENOMIC DNA]</scope>
    <source>
        <strain evidence="5 6">DSM 17494</strain>
    </source>
</reference>
<evidence type="ECO:0000256" key="1">
    <source>
        <dbReference type="ARBA" id="ARBA00023015"/>
    </source>
</evidence>
<dbReference type="InterPro" id="IPR018490">
    <property type="entry name" value="cNMP-bd_dom_sf"/>
</dbReference>
<proteinExistence type="predicted"/>
<keyword evidence="6" id="KW-1185">Reference proteome</keyword>
<evidence type="ECO:0000313" key="5">
    <source>
        <dbReference type="EMBL" id="OWK32197.1"/>
    </source>
</evidence>
<name>A0A245ZR30_9SPHN</name>
<dbReference type="SMART" id="SM00419">
    <property type="entry name" value="HTH_CRP"/>
    <property type="match status" value="1"/>
</dbReference>
<dbReference type="SUPFAM" id="SSF46785">
    <property type="entry name" value="Winged helix' DNA-binding domain"/>
    <property type="match status" value="1"/>
</dbReference>